<reference evidence="9" key="1">
    <citation type="submission" date="2018-06" db="EMBL/GenBank/DDBJ databases">
        <authorList>
            <person name="Zhirakovskaya E."/>
        </authorList>
    </citation>
    <scope>NUCLEOTIDE SEQUENCE</scope>
</reference>
<keyword evidence="4" id="KW-1003">Cell membrane</keyword>
<evidence type="ECO:0008006" key="10">
    <source>
        <dbReference type="Google" id="ProtNLM"/>
    </source>
</evidence>
<evidence type="ECO:0000313" key="9">
    <source>
        <dbReference type="EMBL" id="VAW95495.1"/>
    </source>
</evidence>
<feature type="transmembrane region" description="Helical" evidence="8">
    <location>
        <begin position="281"/>
        <end position="299"/>
    </location>
</feature>
<organism evidence="9">
    <name type="scientific">hydrothermal vent metagenome</name>
    <dbReference type="NCBI Taxonomy" id="652676"/>
    <lineage>
        <taxon>unclassified sequences</taxon>
        <taxon>metagenomes</taxon>
        <taxon>ecological metagenomes</taxon>
    </lineage>
</organism>
<keyword evidence="3" id="KW-0813">Transport</keyword>
<proteinExistence type="inferred from homology"/>
<dbReference type="InterPro" id="IPR037294">
    <property type="entry name" value="ABC_BtuC-like"/>
</dbReference>
<gene>
    <name evidence="9" type="ORF">MNBD_GAMMA21-1464</name>
</gene>
<dbReference type="InterPro" id="IPR000522">
    <property type="entry name" value="ABC_transptr_permease_BtuC"/>
</dbReference>
<accession>A0A3B0ZPK2</accession>
<feature type="transmembrane region" description="Helical" evidence="8">
    <location>
        <begin position="99"/>
        <end position="121"/>
    </location>
</feature>
<feature type="transmembrane region" description="Helical" evidence="8">
    <location>
        <begin position="244"/>
        <end position="269"/>
    </location>
</feature>
<comment type="similarity">
    <text evidence="2">Belongs to the binding-protein-dependent transport system permease family. FecCD subfamily.</text>
</comment>
<dbReference type="PANTHER" id="PTHR30472">
    <property type="entry name" value="FERRIC ENTEROBACTIN TRANSPORT SYSTEM PERMEASE PROTEIN"/>
    <property type="match status" value="1"/>
</dbReference>
<name>A0A3B0ZPK2_9ZZZZ</name>
<feature type="transmembrane region" description="Helical" evidence="8">
    <location>
        <begin position="71"/>
        <end position="92"/>
    </location>
</feature>
<dbReference type="PANTHER" id="PTHR30472:SF25">
    <property type="entry name" value="ABC TRANSPORTER PERMEASE PROTEIN MJ0876-RELATED"/>
    <property type="match status" value="1"/>
</dbReference>
<dbReference type="FunFam" id="1.10.3470.10:FF:000001">
    <property type="entry name" value="Vitamin B12 ABC transporter permease BtuC"/>
    <property type="match status" value="1"/>
</dbReference>
<dbReference type="Gene3D" id="1.10.3470.10">
    <property type="entry name" value="ABC transporter involved in vitamin B12 uptake, BtuC"/>
    <property type="match status" value="1"/>
</dbReference>
<feature type="transmembrane region" description="Helical" evidence="8">
    <location>
        <begin position="156"/>
        <end position="178"/>
    </location>
</feature>
<evidence type="ECO:0000256" key="5">
    <source>
        <dbReference type="ARBA" id="ARBA00022692"/>
    </source>
</evidence>
<evidence type="ECO:0000256" key="2">
    <source>
        <dbReference type="ARBA" id="ARBA00007935"/>
    </source>
</evidence>
<dbReference type="GO" id="GO:0022857">
    <property type="term" value="F:transmembrane transporter activity"/>
    <property type="evidence" value="ECO:0007669"/>
    <property type="project" value="InterPro"/>
</dbReference>
<sequence length="337" mass="35786">MALDTPQHLSTSRQSAYRRIALLGIICVLSFLVALSSGNIAISYLELVNLFSESANPLHTQVVLELRLPRMIHAFSTGALLALAGALMQVLLRNPLADPYILGISGGAAFAALIAITIGMAGWSVSVSAFIGAMSAMLLVFGLARGEGSWTASRLLLTGVVLASGWGAAISFILSIAPDNKLRSLIFWLMGDLSFASNIWPALITLLISFVICLYFARNLNVLSLGAEQAQSLGLPINRFRWQLYVLASIMTAMAVVQAGSVGFVGLIIPHLLRLIGLRDYRLLIPSAVLAGGSLLVFADTVARSAFTDTSLPVGVLTAAIGVPIFIFLLYRGVKSV</sequence>
<dbReference type="AlphaFoldDB" id="A0A3B0ZPK2"/>
<feature type="transmembrane region" description="Helical" evidence="8">
    <location>
        <begin position="20"/>
        <end position="42"/>
    </location>
</feature>
<evidence type="ECO:0000256" key="4">
    <source>
        <dbReference type="ARBA" id="ARBA00022475"/>
    </source>
</evidence>
<dbReference type="EMBL" id="UOFR01000034">
    <property type="protein sequence ID" value="VAW95495.1"/>
    <property type="molecule type" value="Genomic_DNA"/>
</dbReference>
<evidence type="ECO:0000256" key="7">
    <source>
        <dbReference type="ARBA" id="ARBA00023136"/>
    </source>
</evidence>
<dbReference type="Pfam" id="PF01032">
    <property type="entry name" value="FecCD"/>
    <property type="match status" value="1"/>
</dbReference>
<protein>
    <recommendedName>
        <fullName evidence="10">Vitamin B12 ABC transporter, permease protein BtuC</fullName>
    </recommendedName>
</protein>
<feature type="transmembrane region" description="Helical" evidence="8">
    <location>
        <begin position="311"/>
        <end position="331"/>
    </location>
</feature>
<feature type="transmembrane region" description="Helical" evidence="8">
    <location>
        <begin position="127"/>
        <end position="144"/>
    </location>
</feature>
<dbReference type="CDD" id="cd06550">
    <property type="entry name" value="TM_ABC_iron-siderophores_like"/>
    <property type="match status" value="1"/>
</dbReference>
<evidence type="ECO:0000256" key="8">
    <source>
        <dbReference type="SAM" id="Phobius"/>
    </source>
</evidence>
<keyword evidence="7 8" id="KW-0472">Membrane</keyword>
<keyword evidence="6 8" id="KW-1133">Transmembrane helix</keyword>
<dbReference type="SUPFAM" id="SSF81345">
    <property type="entry name" value="ABC transporter involved in vitamin B12 uptake, BtuC"/>
    <property type="match status" value="1"/>
</dbReference>
<evidence type="ECO:0000256" key="3">
    <source>
        <dbReference type="ARBA" id="ARBA00022448"/>
    </source>
</evidence>
<keyword evidence="5 8" id="KW-0812">Transmembrane</keyword>
<comment type="subcellular location">
    <subcellularLocation>
        <location evidence="1">Cell membrane</location>
        <topology evidence="1">Multi-pass membrane protein</topology>
    </subcellularLocation>
</comment>
<evidence type="ECO:0000256" key="1">
    <source>
        <dbReference type="ARBA" id="ARBA00004651"/>
    </source>
</evidence>
<dbReference type="GO" id="GO:0005886">
    <property type="term" value="C:plasma membrane"/>
    <property type="evidence" value="ECO:0007669"/>
    <property type="project" value="UniProtKB-SubCell"/>
</dbReference>
<feature type="transmembrane region" description="Helical" evidence="8">
    <location>
        <begin position="198"/>
        <end position="217"/>
    </location>
</feature>
<evidence type="ECO:0000256" key="6">
    <source>
        <dbReference type="ARBA" id="ARBA00022989"/>
    </source>
</evidence>